<dbReference type="AlphaFoldDB" id="F2Q994"/>
<gene>
    <name evidence="1" type="ORF">CTnscr_005</name>
</gene>
<organism evidence="1">
    <name type="scientific">Salmonella enterica I</name>
    <dbReference type="NCBI Taxonomy" id="59201"/>
    <lineage>
        <taxon>Bacteria</taxon>
        <taxon>Pseudomonadati</taxon>
        <taxon>Pseudomonadota</taxon>
        <taxon>Gammaproteobacteria</taxon>
        <taxon>Enterobacterales</taxon>
        <taxon>Enterobacteriaceae</taxon>
        <taxon>Salmonella</taxon>
    </lineage>
</organism>
<evidence type="ECO:0000313" key="1">
    <source>
        <dbReference type="EMBL" id="CAX68191.1"/>
    </source>
</evidence>
<protein>
    <submittedName>
        <fullName evidence="1">Putative type IV pilus protein, traE</fullName>
    </submittedName>
</protein>
<accession>F2Q994</accession>
<name>F2Q994_SALET</name>
<proteinExistence type="predicted"/>
<dbReference type="EMBL" id="FN298496">
    <property type="protein sequence ID" value="CAX68191.1"/>
    <property type="molecule type" value="Genomic_DNA"/>
</dbReference>
<reference evidence="1" key="1">
    <citation type="submission" date="2009-04" db="EMBL/GenBank/DDBJ databases">
        <title>Novel enterobacterial integrative and conjugative elements (ICEs), including a mobilisable relateive of SPI-7.</title>
        <authorList>
            <person name="Seth-Smith H.M."/>
        </authorList>
    </citation>
    <scope>NUCLEOTIDE SEQUENCE</scope>
    <source>
        <strain evidence="1">5494-57</strain>
    </source>
</reference>
<sequence length="341" mass="38329">MHPLNITSILARITLAQDDNMKQLVTQLSDGKKTAGSPVSIRFRPAVREFVMQASGQLGISSAELVNIVMEGVMRETLTPGQATVSRIPERFWLLMDEHGLSPSSVVTLLSGWNIGLSILANRERTMDYLTTPVLDQLAEWFGVNREWLEGAAVPPTVVPGFRDWYQAAELLRDRLAVAGHTGKPANTEIIFLRDKLSPDNESNDIHGNTRVGICLAQYKLMNGLPVKIVEYLGQQLISDTHKNPFTGFMSLCGLLVERNRLTDIPTFTTPPHLLELLYYGSALPVSVLSKIRRLHLNSHDQNYKQFWTARERRPLIAPQEYITDEWEFIAGEITDITQPK</sequence>